<dbReference type="GO" id="GO:0051382">
    <property type="term" value="P:kinetochore assembly"/>
    <property type="evidence" value="ECO:0007669"/>
    <property type="project" value="InterPro"/>
</dbReference>
<dbReference type="OMA" id="FRRAQME"/>
<keyword evidence="4" id="KW-0238">DNA-binding</keyword>
<evidence type="ECO:0000256" key="3">
    <source>
        <dbReference type="ARBA" id="ARBA00022763"/>
    </source>
</evidence>
<dbReference type="GO" id="GO:0000712">
    <property type="term" value="P:resolution of meiotic recombination intermediates"/>
    <property type="evidence" value="ECO:0007669"/>
    <property type="project" value="TreeGrafter"/>
</dbReference>
<evidence type="ECO:0000313" key="8">
    <source>
        <dbReference type="Proteomes" id="UP000032304"/>
    </source>
</evidence>
<keyword evidence="6" id="KW-0539">Nucleus</keyword>
<dbReference type="PANTHER" id="PTHR28680:SF1">
    <property type="entry name" value="CENTROMERE PROTEIN X"/>
    <property type="match status" value="1"/>
</dbReference>
<dbReference type="Pfam" id="PF09415">
    <property type="entry name" value="CENP-X"/>
    <property type="match status" value="1"/>
</dbReference>
<dbReference type="GO" id="GO:0003677">
    <property type="term" value="F:DNA binding"/>
    <property type="evidence" value="ECO:0007669"/>
    <property type="project" value="UniProtKB-KW"/>
</dbReference>
<evidence type="ECO:0000256" key="5">
    <source>
        <dbReference type="ARBA" id="ARBA00023204"/>
    </source>
</evidence>
<organism evidence="7 8">
    <name type="scientific">Gossypium raimondii</name>
    <name type="common">Peruvian cotton</name>
    <name type="synonym">Gossypium klotzschianum subsp. raimondii</name>
    <dbReference type="NCBI Taxonomy" id="29730"/>
    <lineage>
        <taxon>Eukaryota</taxon>
        <taxon>Viridiplantae</taxon>
        <taxon>Streptophyta</taxon>
        <taxon>Embryophyta</taxon>
        <taxon>Tracheophyta</taxon>
        <taxon>Spermatophyta</taxon>
        <taxon>Magnoliopsida</taxon>
        <taxon>eudicotyledons</taxon>
        <taxon>Gunneridae</taxon>
        <taxon>Pentapetalae</taxon>
        <taxon>rosids</taxon>
        <taxon>malvids</taxon>
        <taxon>Malvales</taxon>
        <taxon>Malvaceae</taxon>
        <taxon>Malvoideae</taxon>
        <taxon>Gossypium</taxon>
    </lineage>
</organism>
<dbReference type="CDD" id="cd22921">
    <property type="entry name" value="HFD_CENP-X"/>
    <property type="match status" value="1"/>
</dbReference>
<keyword evidence="8" id="KW-1185">Reference proteome</keyword>
<evidence type="ECO:0008006" key="9">
    <source>
        <dbReference type="Google" id="ProtNLM"/>
    </source>
</evidence>
<evidence type="ECO:0000256" key="2">
    <source>
        <dbReference type="ARBA" id="ARBA00009359"/>
    </source>
</evidence>
<proteinExistence type="inferred from homology"/>
<dbReference type="Gene3D" id="6.10.130.30">
    <property type="match status" value="1"/>
</dbReference>
<dbReference type="Proteomes" id="UP000032304">
    <property type="component" value="Chromosome 6"/>
</dbReference>
<comment type="similarity">
    <text evidence="2">Belongs to the CENP-X/MHF2 family.</text>
</comment>
<evidence type="ECO:0000313" key="7">
    <source>
        <dbReference type="EMBL" id="KJB38730.1"/>
    </source>
</evidence>
<name>A0A0D2T527_GOSRA</name>
<comment type="subcellular location">
    <subcellularLocation>
        <location evidence="1">Nucleus</location>
    </subcellularLocation>
</comment>
<evidence type="ECO:0000256" key="1">
    <source>
        <dbReference type="ARBA" id="ARBA00004123"/>
    </source>
</evidence>
<dbReference type="EMBL" id="CM001745">
    <property type="protein sequence ID" value="KJB38730.1"/>
    <property type="molecule type" value="Genomic_DNA"/>
</dbReference>
<keyword evidence="5" id="KW-0234">DNA repair</keyword>
<dbReference type="GO" id="GO:0071821">
    <property type="term" value="C:FANCM-MHF complex"/>
    <property type="evidence" value="ECO:0007669"/>
    <property type="project" value="TreeGrafter"/>
</dbReference>
<reference evidence="7 8" key="1">
    <citation type="journal article" date="2012" name="Nature">
        <title>Repeated polyploidization of Gossypium genomes and the evolution of spinnable cotton fibres.</title>
        <authorList>
            <person name="Paterson A.H."/>
            <person name="Wendel J.F."/>
            <person name="Gundlach H."/>
            <person name="Guo H."/>
            <person name="Jenkins J."/>
            <person name="Jin D."/>
            <person name="Llewellyn D."/>
            <person name="Showmaker K.C."/>
            <person name="Shu S."/>
            <person name="Udall J."/>
            <person name="Yoo M.J."/>
            <person name="Byers R."/>
            <person name="Chen W."/>
            <person name="Doron-Faigenboim A."/>
            <person name="Duke M.V."/>
            <person name="Gong L."/>
            <person name="Grimwood J."/>
            <person name="Grover C."/>
            <person name="Grupp K."/>
            <person name="Hu G."/>
            <person name="Lee T.H."/>
            <person name="Li J."/>
            <person name="Lin L."/>
            <person name="Liu T."/>
            <person name="Marler B.S."/>
            <person name="Page J.T."/>
            <person name="Roberts A.W."/>
            <person name="Romanel E."/>
            <person name="Sanders W.S."/>
            <person name="Szadkowski E."/>
            <person name="Tan X."/>
            <person name="Tang H."/>
            <person name="Xu C."/>
            <person name="Wang J."/>
            <person name="Wang Z."/>
            <person name="Zhang D."/>
            <person name="Zhang L."/>
            <person name="Ashrafi H."/>
            <person name="Bedon F."/>
            <person name="Bowers J.E."/>
            <person name="Brubaker C.L."/>
            <person name="Chee P.W."/>
            <person name="Das S."/>
            <person name="Gingle A.R."/>
            <person name="Haigler C.H."/>
            <person name="Harker D."/>
            <person name="Hoffmann L.V."/>
            <person name="Hovav R."/>
            <person name="Jones D.C."/>
            <person name="Lemke C."/>
            <person name="Mansoor S."/>
            <person name="ur Rahman M."/>
            <person name="Rainville L.N."/>
            <person name="Rambani A."/>
            <person name="Reddy U.K."/>
            <person name="Rong J.K."/>
            <person name="Saranga Y."/>
            <person name="Scheffler B.E."/>
            <person name="Scheffler J.A."/>
            <person name="Stelly D.M."/>
            <person name="Triplett B.A."/>
            <person name="Van Deynze A."/>
            <person name="Vaslin M.F."/>
            <person name="Waghmare V.N."/>
            <person name="Walford S.A."/>
            <person name="Wright R.J."/>
            <person name="Zaki E.A."/>
            <person name="Zhang T."/>
            <person name="Dennis E.S."/>
            <person name="Mayer K.F."/>
            <person name="Peterson D.G."/>
            <person name="Rokhsar D.S."/>
            <person name="Wang X."/>
            <person name="Schmutz J."/>
        </authorList>
    </citation>
    <scope>NUCLEOTIDE SEQUENCE [LARGE SCALE GENOMIC DNA]</scope>
</reference>
<dbReference type="GO" id="GO:0006281">
    <property type="term" value="P:DNA repair"/>
    <property type="evidence" value="ECO:0007669"/>
    <property type="project" value="UniProtKB-KW"/>
</dbReference>
<sequence>MERRRRKCKIEEQIQIGSAINDNETPIFEPDLIRAIFKQIWIRKAQEREGTGIQNTDAMDSEIGAGTSKKIRPTFANPNALKLSCELLRIFITETVQRAATIAEAEGGTKIEAIHLERVLPQLFVDF</sequence>
<dbReference type="PANTHER" id="PTHR28680">
    <property type="entry name" value="CENTROMERE PROTEIN X"/>
    <property type="match status" value="1"/>
</dbReference>
<dbReference type="GO" id="GO:0031297">
    <property type="term" value="P:replication fork processing"/>
    <property type="evidence" value="ECO:0007669"/>
    <property type="project" value="TreeGrafter"/>
</dbReference>
<evidence type="ECO:0000256" key="4">
    <source>
        <dbReference type="ARBA" id="ARBA00023125"/>
    </source>
</evidence>
<evidence type="ECO:0000256" key="6">
    <source>
        <dbReference type="ARBA" id="ARBA00023242"/>
    </source>
</evidence>
<dbReference type="eggNOG" id="ENOG502S5FD">
    <property type="taxonomic scope" value="Eukaryota"/>
</dbReference>
<keyword evidence="3" id="KW-0227">DNA damage</keyword>
<protein>
    <recommendedName>
        <fullName evidence="9">Centromere protein X</fullName>
    </recommendedName>
</protein>
<accession>A0A0D2T527</accession>
<dbReference type="AlphaFoldDB" id="A0A0D2T527"/>
<dbReference type="Gramene" id="KJB38730">
    <property type="protein sequence ID" value="KJB38730"/>
    <property type="gene ID" value="B456_006G269700"/>
</dbReference>
<dbReference type="STRING" id="29730.A0A0D2T527"/>
<dbReference type="InterPro" id="IPR018552">
    <property type="entry name" value="CENP-X"/>
</dbReference>
<gene>
    <name evidence="7" type="ORF">B456_006G269700</name>
</gene>